<accession>A0A0A9FB02</accession>
<sequence>MRFRGFSRTFPPRIFAPACSLHIAAQALASFAADDESSMCAADGALFSWRSFLFSVCSSLLLRGTEAGGKTWIKRLGGFGDGIGGK</sequence>
<reference evidence="1" key="1">
    <citation type="submission" date="2014-09" db="EMBL/GenBank/DDBJ databases">
        <authorList>
            <person name="Magalhaes I.L.F."/>
            <person name="Oliveira U."/>
            <person name="Santos F.R."/>
            <person name="Vidigal T.H.D.A."/>
            <person name="Brescovit A.D."/>
            <person name="Santos A.J."/>
        </authorList>
    </citation>
    <scope>NUCLEOTIDE SEQUENCE</scope>
    <source>
        <tissue evidence="1">Shoot tissue taken approximately 20 cm above the soil surface</tissue>
    </source>
</reference>
<organism evidence="1">
    <name type="scientific">Arundo donax</name>
    <name type="common">Giant reed</name>
    <name type="synonym">Donax arundinaceus</name>
    <dbReference type="NCBI Taxonomy" id="35708"/>
    <lineage>
        <taxon>Eukaryota</taxon>
        <taxon>Viridiplantae</taxon>
        <taxon>Streptophyta</taxon>
        <taxon>Embryophyta</taxon>
        <taxon>Tracheophyta</taxon>
        <taxon>Spermatophyta</taxon>
        <taxon>Magnoliopsida</taxon>
        <taxon>Liliopsida</taxon>
        <taxon>Poales</taxon>
        <taxon>Poaceae</taxon>
        <taxon>PACMAD clade</taxon>
        <taxon>Arundinoideae</taxon>
        <taxon>Arundineae</taxon>
        <taxon>Arundo</taxon>
    </lineage>
</organism>
<name>A0A0A9FB02_ARUDO</name>
<reference evidence="1" key="2">
    <citation type="journal article" date="2015" name="Data Brief">
        <title>Shoot transcriptome of the giant reed, Arundo donax.</title>
        <authorList>
            <person name="Barrero R.A."/>
            <person name="Guerrero F.D."/>
            <person name="Moolhuijzen P."/>
            <person name="Goolsby J.A."/>
            <person name="Tidwell J."/>
            <person name="Bellgard S.E."/>
            <person name="Bellgard M.I."/>
        </authorList>
    </citation>
    <scope>NUCLEOTIDE SEQUENCE</scope>
    <source>
        <tissue evidence="1">Shoot tissue taken approximately 20 cm above the soil surface</tissue>
    </source>
</reference>
<proteinExistence type="predicted"/>
<dbReference type="AlphaFoldDB" id="A0A0A9FB02"/>
<evidence type="ECO:0000313" key="1">
    <source>
        <dbReference type="EMBL" id="JAE07326.1"/>
    </source>
</evidence>
<dbReference type="EMBL" id="GBRH01190570">
    <property type="protein sequence ID" value="JAE07326.1"/>
    <property type="molecule type" value="Transcribed_RNA"/>
</dbReference>
<protein>
    <submittedName>
        <fullName evidence="1">Uncharacterized protein</fullName>
    </submittedName>
</protein>